<dbReference type="PANTHER" id="PTHR39962:SF1">
    <property type="entry name" value="LPXI FAMILY PROTEIN"/>
    <property type="match status" value="1"/>
</dbReference>
<name>A0A1H3BRF8_9RHOB</name>
<dbReference type="Gene3D" id="3.40.50.20">
    <property type="match status" value="1"/>
</dbReference>
<evidence type="ECO:0000259" key="2">
    <source>
        <dbReference type="Pfam" id="PF17930"/>
    </source>
</evidence>
<gene>
    <name evidence="3" type="ORF">SAMN04488238_108148</name>
</gene>
<evidence type="ECO:0000259" key="1">
    <source>
        <dbReference type="Pfam" id="PF06230"/>
    </source>
</evidence>
<dbReference type="Proteomes" id="UP000198539">
    <property type="component" value="Unassembled WGS sequence"/>
</dbReference>
<evidence type="ECO:0008006" key="5">
    <source>
        <dbReference type="Google" id="ProtNLM"/>
    </source>
</evidence>
<proteinExistence type="predicted"/>
<dbReference type="RefSeq" id="WP_092890968.1">
    <property type="nucleotide sequence ID" value="NZ_CP061498.1"/>
</dbReference>
<evidence type="ECO:0000313" key="4">
    <source>
        <dbReference type="Proteomes" id="UP000198539"/>
    </source>
</evidence>
<keyword evidence="4" id="KW-1185">Reference proteome</keyword>
<reference evidence="3 4" key="1">
    <citation type="submission" date="2016-10" db="EMBL/GenBank/DDBJ databases">
        <authorList>
            <person name="de Groot N.N."/>
        </authorList>
    </citation>
    <scope>NUCLEOTIDE SEQUENCE [LARGE SCALE GENOMIC DNA]</scope>
    <source>
        <strain evidence="3 4">CGMCC 1.8894</strain>
    </source>
</reference>
<dbReference type="PANTHER" id="PTHR39962">
    <property type="entry name" value="BLL4848 PROTEIN"/>
    <property type="match status" value="1"/>
</dbReference>
<dbReference type="InterPro" id="IPR010415">
    <property type="entry name" value="LpxI_C"/>
</dbReference>
<protein>
    <recommendedName>
        <fullName evidence="5">Phosphatidate cytidylyltransferase</fullName>
    </recommendedName>
</protein>
<dbReference type="InterPro" id="IPR053174">
    <property type="entry name" value="LpxI"/>
</dbReference>
<feature type="domain" description="LpxI C-terminal" evidence="1">
    <location>
        <begin position="144"/>
        <end position="276"/>
    </location>
</feature>
<dbReference type="InterPro" id="IPR043167">
    <property type="entry name" value="LpxI_C_sf"/>
</dbReference>
<dbReference type="Pfam" id="PF17930">
    <property type="entry name" value="LpxI_N"/>
    <property type="match status" value="1"/>
</dbReference>
<dbReference type="OrthoDB" id="9789836at2"/>
<evidence type="ECO:0000313" key="3">
    <source>
        <dbReference type="EMBL" id="SDX44335.1"/>
    </source>
</evidence>
<dbReference type="InterPro" id="IPR041255">
    <property type="entry name" value="LpxI_N"/>
</dbReference>
<accession>A0A1H3BRF8</accession>
<dbReference type="Pfam" id="PF06230">
    <property type="entry name" value="LpxI_C"/>
    <property type="match status" value="1"/>
</dbReference>
<organism evidence="3 4">
    <name type="scientific">Roseicitreum antarcticum</name>
    <dbReference type="NCBI Taxonomy" id="564137"/>
    <lineage>
        <taxon>Bacteria</taxon>
        <taxon>Pseudomonadati</taxon>
        <taxon>Pseudomonadota</taxon>
        <taxon>Alphaproteobacteria</taxon>
        <taxon>Rhodobacterales</taxon>
        <taxon>Paracoccaceae</taxon>
        <taxon>Roseicitreum</taxon>
    </lineage>
</organism>
<feature type="domain" description="LpxI N-terminal" evidence="2">
    <location>
        <begin position="11"/>
        <end position="141"/>
    </location>
</feature>
<sequence length="280" mass="28936">MNAADAAPPAKVALIAGGGALPAHLWAALNRADTPTLIATPEGGQNPDGLIGQEMTPFRLERLLPFLDNLVANGVSHVVFAGAVTRPRLDPALIDPKTATLLPRIMAALPQGDDATLREIIAMFEEWGLCVLSADQIAPDLLPPEGVLGDHQPDAGAKRDVARAKAIVQALGTVDVGQGCVVAQGLCLAVEALPGTDTMLAQVAAWREKGGRGGVFFKAPKPGQDRRIDLPVIGPDTLRAVHAAGLAGLAIVGGGVMLLDRARAVALADELGLFLWVTAP</sequence>
<dbReference type="STRING" id="564137.SAMN04488238_108148"/>
<dbReference type="Gene3D" id="3.40.140.80">
    <property type="match status" value="1"/>
</dbReference>
<dbReference type="AlphaFoldDB" id="A0A1H3BRF8"/>
<dbReference type="EMBL" id="FNOM01000008">
    <property type="protein sequence ID" value="SDX44335.1"/>
    <property type="molecule type" value="Genomic_DNA"/>
</dbReference>